<evidence type="ECO:0000313" key="3">
    <source>
        <dbReference type="Proteomes" id="UP000604046"/>
    </source>
</evidence>
<dbReference type="EMBL" id="CAJNDS010002521">
    <property type="protein sequence ID" value="CAE7509711.1"/>
    <property type="molecule type" value="Genomic_DNA"/>
</dbReference>
<gene>
    <name evidence="2" type="ORF">SNAT2548_LOCUS28543</name>
</gene>
<organism evidence="2 3">
    <name type="scientific">Symbiodinium natans</name>
    <dbReference type="NCBI Taxonomy" id="878477"/>
    <lineage>
        <taxon>Eukaryota</taxon>
        <taxon>Sar</taxon>
        <taxon>Alveolata</taxon>
        <taxon>Dinophyceae</taxon>
        <taxon>Suessiales</taxon>
        <taxon>Symbiodiniaceae</taxon>
        <taxon>Symbiodinium</taxon>
    </lineage>
</organism>
<feature type="compositionally biased region" description="Low complexity" evidence="1">
    <location>
        <begin position="124"/>
        <end position="134"/>
    </location>
</feature>
<comment type="caution">
    <text evidence="2">The sequence shown here is derived from an EMBL/GenBank/DDBJ whole genome shotgun (WGS) entry which is preliminary data.</text>
</comment>
<accession>A0A812T002</accession>
<name>A0A812T002_9DINO</name>
<proteinExistence type="predicted"/>
<feature type="compositionally biased region" description="Low complexity" evidence="1">
    <location>
        <begin position="47"/>
        <end position="62"/>
    </location>
</feature>
<keyword evidence="3" id="KW-1185">Reference proteome</keyword>
<protein>
    <submittedName>
        <fullName evidence="2">Uncharacterized protein</fullName>
    </submittedName>
</protein>
<evidence type="ECO:0000256" key="1">
    <source>
        <dbReference type="SAM" id="MobiDB-lite"/>
    </source>
</evidence>
<feature type="region of interest" description="Disordered" evidence="1">
    <location>
        <begin position="1"/>
        <end position="65"/>
    </location>
</feature>
<evidence type="ECO:0000313" key="2">
    <source>
        <dbReference type="EMBL" id="CAE7509711.1"/>
    </source>
</evidence>
<sequence>MSEEPPATEQQSRKSSKTFSKTIEAIQPTDSQDCALRISRSISTVMPSEGRPGSSRSRSSSPAFSVDSDCWFGSASRARTPSACPSEDEEVTYSHHFHFMVSATKSSLLRRPEAAPDKEDQEAPAKAAPKGAAASGNVAQK</sequence>
<dbReference type="OrthoDB" id="10392107at2759"/>
<feature type="compositionally biased region" description="Basic and acidic residues" evidence="1">
    <location>
        <begin position="110"/>
        <end position="123"/>
    </location>
</feature>
<reference evidence="2" key="1">
    <citation type="submission" date="2021-02" db="EMBL/GenBank/DDBJ databases">
        <authorList>
            <person name="Dougan E. K."/>
            <person name="Rhodes N."/>
            <person name="Thang M."/>
            <person name="Chan C."/>
        </authorList>
    </citation>
    <scope>NUCLEOTIDE SEQUENCE</scope>
</reference>
<dbReference type="AlphaFoldDB" id="A0A812T002"/>
<feature type="region of interest" description="Disordered" evidence="1">
    <location>
        <begin position="105"/>
        <end position="141"/>
    </location>
</feature>
<dbReference type="Proteomes" id="UP000604046">
    <property type="component" value="Unassembled WGS sequence"/>
</dbReference>